<feature type="transmembrane region" description="Helical" evidence="1">
    <location>
        <begin position="37"/>
        <end position="56"/>
    </location>
</feature>
<evidence type="ECO:0000313" key="3">
    <source>
        <dbReference type="Proteomes" id="UP000053669"/>
    </source>
</evidence>
<evidence type="ECO:0000313" key="2">
    <source>
        <dbReference type="EMBL" id="KUN63300.1"/>
    </source>
</evidence>
<keyword evidence="1" id="KW-0472">Membrane</keyword>
<comment type="caution">
    <text evidence="2">The sequence shown here is derived from an EMBL/GenBank/DDBJ whole genome shotgun (WGS) entry which is preliminary data.</text>
</comment>
<gene>
    <name evidence="2" type="ORF">AQJ46_31415</name>
</gene>
<dbReference type="AlphaFoldDB" id="A0A117QZT0"/>
<keyword evidence="1" id="KW-1133">Transmembrane helix</keyword>
<dbReference type="EMBL" id="LMWU01000035">
    <property type="protein sequence ID" value="KUN63300.1"/>
    <property type="molecule type" value="Genomic_DNA"/>
</dbReference>
<organism evidence="2 3">
    <name type="scientific">Streptomyces canus</name>
    <dbReference type="NCBI Taxonomy" id="58343"/>
    <lineage>
        <taxon>Bacteria</taxon>
        <taxon>Bacillati</taxon>
        <taxon>Actinomycetota</taxon>
        <taxon>Actinomycetes</taxon>
        <taxon>Kitasatosporales</taxon>
        <taxon>Streptomycetaceae</taxon>
        <taxon>Streptomyces</taxon>
        <taxon>Streptomyces aurantiacus group</taxon>
    </lineage>
</organism>
<keyword evidence="1" id="KW-0812">Transmembrane</keyword>
<protein>
    <submittedName>
        <fullName evidence="2">Uncharacterized protein</fullName>
    </submittedName>
</protein>
<reference evidence="2 3" key="1">
    <citation type="submission" date="2015-10" db="EMBL/GenBank/DDBJ databases">
        <title>Draft genome sequence of Streptomyces canus DSM 40017, type strain for the species Streptomyces canus.</title>
        <authorList>
            <person name="Ruckert C."/>
            <person name="Winkler A."/>
            <person name="Kalinowski J."/>
            <person name="Kampfer P."/>
            <person name="Glaeser S."/>
        </authorList>
    </citation>
    <scope>NUCLEOTIDE SEQUENCE [LARGE SCALE GENOMIC DNA]</scope>
    <source>
        <strain evidence="2 3">DSM 40017</strain>
    </source>
</reference>
<evidence type="ECO:0000256" key="1">
    <source>
        <dbReference type="SAM" id="Phobius"/>
    </source>
</evidence>
<sequence length="61" mass="6650">MARPRWWYALRGFAVFVVAGGLGSLRYVATTHRPGGMPWGGLLFGAIVCATISALFPGRRR</sequence>
<dbReference type="STRING" id="58343.AQJ46_31415"/>
<feature type="transmembrane region" description="Helical" evidence="1">
    <location>
        <begin position="7"/>
        <end position="25"/>
    </location>
</feature>
<accession>A0A117QZT0</accession>
<name>A0A117QZT0_9ACTN</name>
<dbReference type="Proteomes" id="UP000053669">
    <property type="component" value="Unassembled WGS sequence"/>
</dbReference>
<proteinExistence type="predicted"/>